<reference evidence="3" key="1">
    <citation type="journal article" date="2019" name="Int. J. Syst. Evol. Microbiol.">
        <title>The Global Catalogue of Microorganisms (GCM) 10K type strain sequencing project: providing services to taxonomists for standard genome sequencing and annotation.</title>
        <authorList>
            <consortium name="The Broad Institute Genomics Platform"/>
            <consortium name="The Broad Institute Genome Sequencing Center for Infectious Disease"/>
            <person name="Wu L."/>
            <person name="Ma J."/>
        </authorList>
    </citation>
    <scope>NUCLEOTIDE SEQUENCE [LARGE SCALE GENOMIC DNA]</scope>
    <source>
        <strain evidence="3">JCM 18532</strain>
    </source>
</reference>
<protein>
    <submittedName>
        <fullName evidence="2">NAD(P)H-quinone oxidoreductase</fullName>
    </submittedName>
</protein>
<dbReference type="InterPro" id="IPR013149">
    <property type="entry name" value="ADH-like_C"/>
</dbReference>
<name>A0ABP8YHJ3_9ACTN</name>
<dbReference type="Pfam" id="PF00107">
    <property type="entry name" value="ADH_zinc_N"/>
    <property type="match status" value="1"/>
</dbReference>
<evidence type="ECO:0000313" key="3">
    <source>
        <dbReference type="Proteomes" id="UP001499882"/>
    </source>
</evidence>
<dbReference type="InterPro" id="IPR036291">
    <property type="entry name" value="NAD(P)-bd_dom_sf"/>
</dbReference>
<dbReference type="SUPFAM" id="SSF50129">
    <property type="entry name" value="GroES-like"/>
    <property type="match status" value="1"/>
</dbReference>
<proteinExistence type="predicted"/>
<dbReference type="InterPro" id="IPR020843">
    <property type="entry name" value="ER"/>
</dbReference>
<dbReference type="InterPro" id="IPR013154">
    <property type="entry name" value="ADH-like_N"/>
</dbReference>
<evidence type="ECO:0000259" key="1">
    <source>
        <dbReference type="SMART" id="SM00829"/>
    </source>
</evidence>
<dbReference type="EMBL" id="BAABKN010000005">
    <property type="protein sequence ID" value="GAA4728199.1"/>
    <property type="molecule type" value="Genomic_DNA"/>
</dbReference>
<dbReference type="Pfam" id="PF08240">
    <property type="entry name" value="ADH_N"/>
    <property type="match status" value="1"/>
</dbReference>
<dbReference type="SUPFAM" id="SSF51735">
    <property type="entry name" value="NAD(P)-binding Rossmann-fold domains"/>
    <property type="match status" value="1"/>
</dbReference>
<dbReference type="RefSeq" id="WP_345525414.1">
    <property type="nucleotide sequence ID" value="NZ_BAABKN010000005.1"/>
</dbReference>
<evidence type="ECO:0000313" key="2">
    <source>
        <dbReference type="EMBL" id="GAA4728199.1"/>
    </source>
</evidence>
<sequence length="330" mass="34461">MKTLFVVQSDGTRRLEWRDTPAPSPTPEQAVVRVLAVALAWSDALQVRGEYAGPVPDPPFVPGHEFCGLVAQPPTGPQRSALVAGARVCGFLPGPGALAEYIAVDPAWLRPAPAHLSDAETAALTTPFLTADAAVLTVGRMQPGDVVAIHAAAGGVGRVAVQLARRYGAGTILATAGSPQRRLIAERLGADATSDYADFPQLVRDWAPGGADLILDSVGGQVFDDSLHALRPLGRLVTIGASSGQAPKGPKLPTLWQRSAQVSGLHIARWLSDEPRLLDGSYRRFDAITSRGDLRVPVASIHDAANVAEALAAVGDRATDGRVVVSLAVD</sequence>
<dbReference type="PANTHER" id="PTHR43677:SF4">
    <property type="entry name" value="QUINONE OXIDOREDUCTASE-LIKE PROTEIN 2"/>
    <property type="match status" value="1"/>
</dbReference>
<dbReference type="SMART" id="SM00829">
    <property type="entry name" value="PKS_ER"/>
    <property type="match status" value="1"/>
</dbReference>
<dbReference type="Gene3D" id="3.40.50.720">
    <property type="entry name" value="NAD(P)-binding Rossmann-like Domain"/>
    <property type="match status" value="1"/>
</dbReference>
<dbReference type="PANTHER" id="PTHR43677">
    <property type="entry name" value="SHORT-CHAIN DEHYDROGENASE/REDUCTASE"/>
    <property type="match status" value="1"/>
</dbReference>
<gene>
    <name evidence="2" type="ORF">GCM10023350_09190</name>
</gene>
<feature type="domain" description="Enoyl reductase (ER)" evidence="1">
    <location>
        <begin position="11"/>
        <end position="325"/>
    </location>
</feature>
<organism evidence="2 3">
    <name type="scientific">Nocardioides endophyticus</name>
    <dbReference type="NCBI Taxonomy" id="1353775"/>
    <lineage>
        <taxon>Bacteria</taxon>
        <taxon>Bacillati</taxon>
        <taxon>Actinomycetota</taxon>
        <taxon>Actinomycetes</taxon>
        <taxon>Propionibacteriales</taxon>
        <taxon>Nocardioidaceae</taxon>
        <taxon>Nocardioides</taxon>
    </lineage>
</organism>
<accession>A0ABP8YHJ3</accession>
<dbReference type="InterPro" id="IPR011032">
    <property type="entry name" value="GroES-like_sf"/>
</dbReference>
<dbReference type="Proteomes" id="UP001499882">
    <property type="component" value="Unassembled WGS sequence"/>
</dbReference>
<comment type="caution">
    <text evidence="2">The sequence shown here is derived from an EMBL/GenBank/DDBJ whole genome shotgun (WGS) entry which is preliminary data.</text>
</comment>
<dbReference type="InterPro" id="IPR051397">
    <property type="entry name" value="Zn-ADH-like_protein"/>
</dbReference>
<keyword evidence="3" id="KW-1185">Reference proteome</keyword>
<dbReference type="Gene3D" id="3.90.180.10">
    <property type="entry name" value="Medium-chain alcohol dehydrogenases, catalytic domain"/>
    <property type="match status" value="1"/>
</dbReference>